<evidence type="ECO:0000259" key="1">
    <source>
        <dbReference type="Pfam" id="PF08241"/>
    </source>
</evidence>
<dbReference type="GO" id="GO:0008757">
    <property type="term" value="F:S-adenosylmethionine-dependent methyltransferase activity"/>
    <property type="evidence" value="ECO:0007669"/>
    <property type="project" value="InterPro"/>
</dbReference>
<sequence length="298" mass="34258">MFIKEFYSFILEKLCIPAFKFRRVTYTGAQDISDHGDEEKCWFVPLNISSAWGDIDKIRIPSILKNIPPNVYGKILEIGLGGGKIFQELCKLNPKSFGIDLSLNALQSVKDGNKINANSKSLPFKNNCFEICIVADILEHVLDQELAPTIKEISRITKQFLILDSPYKDQIRSPIAKCMECQKEFNVYGHLRTFTKKKLRYLFSGNGFKYLSSETCGPVRRWRNKFILWCSRKLGRSYSNDYTTCPLCNGRNINPKRSFIHKILGKAIWTTHIFIDSLIPNVLKPRAEIIMVFEKKAS</sequence>
<dbReference type="Gene3D" id="3.40.50.150">
    <property type="entry name" value="Vaccinia Virus protein VP39"/>
    <property type="match status" value="1"/>
</dbReference>
<accession>A0A0G0MS71</accession>
<dbReference type="AlphaFoldDB" id="A0A0G0MS71"/>
<protein>
    <submittedName>
        <fullName evidence="2">Bifunctional glycosyl transferase/methyltransferase</fullName>
    </submittedName>
</protein>
<keyword evidence="2" id="KW-0808">Transferase</keyword>
<dbReference type="GO" id="GO:0032259">
    <property type="term" value="P:methylation"/>
    <property type="evidence" value="ECO:0007669"/>
    <property type="project" value="UniProtKB-KW"/>
</dbReference>
<dbReference type="SUPFAM" id="SSF53335">
    <property type="entry name" value="S-adenosyl-L-methionine-dependent methyltransferases"/>
    <property type="match status" value="1"/>
</dbReference>
<comment type="caution">
    <text evidence="2">The sequence shown here is derived from an EMBL/GenBank/DDBJ whole genome shotgun (WGS) entry which is preliminary data.</text>
</comment>
<reference evidence="2 3" key="1">
    <citation type="journal article" date="2015" name="Nature">
        <title>rRNA introns, odd ribosomes, and small enigmatic genomes across a large radiation of phyla.</title>
        <authorList>
            <person name="Brown C.T."/>
            <person name="Hug L.A."/>
            <person name="Thomas B.C."/>
            <person name="Sharon I."/>
            <person name="Castelle C.J."/>
            <person name="Singh A."/>
            <person name="Wilkins M.J."/>
            <person name="Williams K.H."/>
            <person name="Banfield J.F."/>
        </authorList>
    </citation>
    <scope>NUCLEOTIDE SEQUENCE [LARGE SCALE GENOMIC DNA]</scope>
</reference>
<keyword evidence="2" id="KW-0489">Methyltransferase</keyword>
<dbReference type="Pfam" id="PF08241">
    <property type="entry name" value="Methyltransf_11"/>
    <property type="match status" value="1"/>
</dbReference>
<dbReference type="InterPro" id="IPR029063">
    <property type="entry name" value="SAM-dependent_MTases_sf"/>
</dbReference>
<dbReference type="Proteomes" id="UP000034324">
    <property type="component" value="Unassembled WGS sequence"/>
</dbReference>
<dbReference type="EMBL" id="LBVC01000069">
    <property type="protein sequence ID" value="KKQ76529.1"/>
    <property type="molecule type" value="Genomic_DNA"/>
</dbReference>
<dbReference type="InterPro" id="IPR013216">
    <property type="entry name" value="Methyltransf_11"/>
</dbReference>
<evidence type="ECO:0000313" key="2">
    <source>
        <dbReference type="EMBL" id="KKQ76529.1"/>
    </source>
</evidence>
<gene>
    <name evidence="2" type="ORF">US99_C0069G0001</name>
</gene>
<feature type="domain" description="Methyltransferase type 11" evidence="1">
    <location>
        <begin position="76"/>
        <end position="158"/>
    </location>
</feature>
<organism evidence="2 3">
    <name type="scientific">Candidatus Daviesbacteria bacterium GW2011_GWF2_38_6</name>
    <dbReference type="NCBI Taxonomy" id="1618432"/>
    <lineage>
        <taxon>Bacteria</taxon>
        <taxon>Candidatus Daviesiibacteriota</taxon>
    </lineage>
</organism>
<name>A0A0G0MS71_9BACT</name>
<proteinExistence type="predicted"/>
<evidence type="ECO:0000313" key="3">
    <source>
        <dbReference type="Proteomes" id="UP000034324"/>
    </source>
</evidence>